<dbReference type="EMBL" id="CP146256">
    <property type="protein sequence ID" value="XAH73953.1"/>
    <property type="molecule type" value="Genomic_DNA"/>
</dbReference>
<evidence type="ECO:0000313" key="2">
    <source>
        <dbReference type="EMBL" id="XAH73953.1"/>
    </source>
</evidence>
<feature type="transmembrane region" description="Helical" evidence="1">
    <location>
        <begin position="12"/>
        <end position="32"/>
    </location>
</feature>
<dbReference type="NCBIfam" id="TIGR02893">
    <property type="entry name" value="spore_yabQ"/>
    <property type="match status" value="1"/>
</dbReference>
<keyword evidence="1" id="KW-0472">Membrane</keyword>
<dbReference type="Proteomes" id="UP001451571">
    <property type="component" value="Chromosome"/>
</dbReference>
<sequence>MSQDIINEVYFLLSSILMGIFITFVYDFLLIWRRLFRHRPFFVSLEDFVFWVACAIAVFYMLYEENNGILRWFAVFGAAMGMLIYKKIIGDHFVKIISVCIEKEIYVVRKIFGFIFRPIVWLLKKIKKFSVVLLRKKRKLVKYTKNKLTVCIKMLKITLCKH</sequence>
<feature type="transmembrane region" description="Helical" evidence="1">
    <location>
        <begin position="44"/>
        <end position="63"/>
    </location>
</feature>
<keyword evidence="1" id="KW-0812">Transmembrane</keyword>
<reference evidence="2 3" key="1">
    <citation type="submission" date="2024-02" db="EMBL/GenBank/DDBJ databases">
        <title>Bacterial strain from lacustrine sediment.</title>
        <authorList>
            <person name="Petit C."/>
            <person name="Fadhlaoui K."/>
        </authorList>
    </citation>
    <scope>NUCLEOTIDE SEQUENCE [LARGE SCALE GENOMIC DNA]</scope>
    <source>
        <strain evidence="2 3">IPX-CK</strain>
    </source>
</reference>
<keyword evidence="3" id="KW-1185">Reference proteome</keyword>
<dbReference type="Pfam" id="PF09578">
    <property type="entry name" value="Spore_YabQ"/>
    <property type="match status" value="1"/>
</dbReference>
<dbReference type="RefSeq" id="WP_342757551.1">
    <property type="nucleotide sequence ID" value="NZ_CP146256.1"/>
</dbReference>
<gene>
    <name evidence="2" type="primary">yabQ</name>
    <name evidence="2" type="ORF">V6984_21035</name>
</gene>
<keyword evidence="1" id="KW-1133">Transmembrane helix</keyword>
<dbReference type="InterPro" id="IPR019074">
    <property type="entry name" value="YabQ"/>
</dbReference>
<accession>A0ABZ3EUP7</accession>
<protein>
    <submittedName>
        <fullName evidence="2">Spore cortex biosynthesis protein YabQ</fullName>
    </submittedName>
</protein>
<name>A0ABZ3EUP7_9FIRM</name>
<evidence type="ECO:0000256" key="1">
    <source>
        <dbReference type="SAM" id="Phobius"/>
    </source>
</evidence>
<feature type="transmembrane region" description="Helical" evidence="1">
    <location>
        <begin position="69"/>
        <end position="85"/>
    </location>
</feature>
<proteinExistence type="predicted"/>
<organism evidence="2 3">
    <name type="scientific">Kineothrix sedimenti</name>
    <dbReference type="NCBI Taxonomy" id="3123317"/>
    <lineage>
        <taxon>Bacteria</taxon>
        <taxon>Bacillati</taxon>
        <taxon>Bacillota</taxon>
        <taxon>Clostridia</taxon>
        <taxon>Lachnospirales</taxon>
        <taxon>Lachnospiraceae</taxon>
        <taxon>Kineothrix</taxon>
    </lineage>
</organism>
<evidence type="ECO:0000313" key="3">
    <source>
        <dbReference type="Proteomes" id="UP001451571"/>
    </source>
</evidence>